<protein>
    <recommendedName>
        <fullName evidence="4">Lipoprotein</fullName>
    </recommendedName>
</protein>
<evidence type="ECO:0000256" key="1">
    <source>
        <dbReference type="SAM" id="MobiDB-lite"/>
    </source>
</evidence>
<feature type="region of interest" description="Disordered" evidence="1">
    <location>
        <begin position="42"/>
        <end position="63"/>
    </location>
</feature>
<evidence type="ECO:0000313" key="3">
    <source>
        <dbReference type="Proteomes" id="UP000193100"/>
    </source>
</evidence>
<feature type="compositionally biased region" description="Polar residues" evidence="1">
    <location>
        <begin position="53"/>
        <end position="63"/>
    </location>
</feature>
<dbReference type="AlphaFoldDB" id="A0A1W6K7Y9"/>
<accession>A0A1W6K7Y9</accession>
<dbReference type="PROSITE" id="PS51257">
    <property type="entry name" value="PROKAR_LIPOPROTEIN"/>
    <property type="match status" value="1"/>
</dbReference>
<evidence type="ECO:0008006" key="4">
    <source>
        <dbReference type="Google" id="ProtNLM"/>
    </source>
</evidence>
<reference evidence="2 3" key="1">
    <citation type="submission" date="2017-04" db="EMBL/GenBank/DDBJ databases">
        <title>Genome Sequence of Marinobacter salarius strain SMR5 Isolated from a culture of the Diatom Skeletonema marinoi.</title>
        <authorList>
            <person name="Topel M."/>
            <person name="Pinder M.I.M."/>
            <person name="Johansson O.N."/>
            <person name="Kourtchenko O."/>
            <person name="Godhe A."/>
            <person name="Clarke A.K."/>
        </authorList>
    </citation>
    <scope>NUCLEOTIDE SEQUENCE [LARGE SCALE GENOMIC DNA]</scope>
    <source>
        <strain evidence="2 3">SMR5</strain>
    </source>
</reference>
<organism evidence="2 3">
    <name type="scientific">Marinobacter salarius</name>
    <dbReference type="NCBI Taxonomy" id="1420917"/>
    <lineage>
        <taxon>Bacteria</taxon>
        <taxon>Pseudomonadati</taxon>
        <taxon>Pseudomonadota</taxon>
        <taxon>Gammaproteobacteria</taxon>
        <taxon>Pseudomonadales</taxon>
        <taxon>Marinobacteraceae</taxon>
        <taxon>Marinobacter</taxon>
    </lineage>
</organism>
<dbReference type="RefSeq" id="WP_085681974.1">
    <property type="nucleotide sequence ID" value="NZ_CP020931.1"/>
</dbReference>
<name>A0A1W6K7Y9_9GAMM</name>
<dbReference type="EMBL" id="CP020931">
    <property type="protein sequence ID" value="ARM83513.1"/>
    <property type="molecule type" value="Genomic_DNA"/>
</dbReference>
<dbReference type="Proteomes" id="UP000193100">
    <property type="component" value="Chromosome"/>
</dbReference>
<proteinExistence type="predicted"/>
<gene>
    <name evidence="2" type="ORF">MARSALSMR5_01421</name>
</gene>
<sequence>MFHLAARTFTAVFTLSTVTLMIGCDGSGDANDDVAGRGNSFPPTKNAIDDFTPGSTGDSNNASGLAKDEVRITMEVPESVAPGGELTRRNLRIVEPDTIRVYLTDQTLRELGSVETRSRREDSGRTVIRFENGQPIGPNVVIEATYGNSRMRSLAADEDRDVKVNPFSEYLVTNSLDLYSSGEFSQIMDCVNDVNGSLCLNKYVWPTLADQVHDFEINIPGNLDVDGALDLLEERGDFARYVDAMADYALLGESSSGKIEASAANYNSVFWGVELGQTFLESSIAGSGQWGVRIAREETTTDQNGTGYVYPGMTLTSLDAFNIRVTNLASDIPYDRRALIHADGNEFFDRPAWDLNTHSSSPGAATVEDETRLLAGRALYQSITGRGSSRIIGWTRNPYFMSAYVGGGTEQPDRVLSGYFSAGKAIELRSESGELKRERTLEDHYLSVFELNLLRKEGFERQKLDGRYYNVAYLSTRMGDENQPFVVEAGVGNWQISGPSVTQTMATTSLRRDNTGNVTVSVPADNPGQRDANWVISERQSRVYDPNSGNRIVSNGRLNLDRDSASVLDEKPDIAVGASTPNGSLMAFNLDTNAIGDGILVAAEQANASPPSQGRYRLQGVGVGMEQASNRLMHFDNALLVIESSGSARLEGRTLEVVHQVNAESVSTPQAQSPGTVSLAYTASNTGATTFSAGSLTLDGFFTSDQDQFFLQLRQTEGQEEVLGLLMATRLPD</sequence>
<dbReference type="GeneID" id="77255388"/>
<evidence type="ECO:0000313" key="2">
    <source>
        <dbReference type="EMBL" id="ARM83513.1"/>
    </source>
</evidence>